<name>A0AA36D3X4_9BILA</name>
<protein>
    <recommendedName>
        <fullName evidence="2">Carboxylesterase type B domain-containing protein</fullName>
    </recommendedName>
</protein>
<dbReference type="InterPro" id="IPR050309">
    <property type="entry name" value="Type-B_Carboxylest/Lipase"/>
</dbReference>
<dbReference type="Gene3D" id="3.40.50.1820">
    <property type="entry name" value="alpha/beta hydrolase"/>
    <property type="match status" value="1"/>
</dbReference>
<reference evidence="3" key="1">
    <citation type="submission" date="2023-06" db="EMBL/GenBank/DDBJ databases">
        <authorList>
            <person name="Delattre M."/>
        </authorList>
    </citation>
    <scope>NUCLEOTIDE SEQUENCE</scope>
    <source>
        <strain evidence="3">AF72</strain>
    </source>
</reference>
<evidence type="ECO:0000313" key="4">
    <source>
        <dbReference type="Proteomes" id="UP001177023"/>
    </source>
</evidence>
<feature type="domain" description="Carboxylesterase type B" evidence="2">
    <location>
        <begin position="420"/>
        <end position="557"/>
    </location>
</feature>
<dbReference type="Pfam" id="PF00135">
    <property type="entry name" value="COesterase"/>
    <property type="match status" value="2"/>
</dbReference>
<organism evidence="3 4">
    <name type="scientific">Mesorhabditis spiculigera</name>
    <dbReference type="NCBI Taxonomy" id="96644"/>
    <lineage>
        <taxon>Eukaryota</taxon>
        <taxon>Metazoa</taxon>
        <taxon>Ecdysozoa</taxon>
        <taxon>Nematoda</taxon>
        <taxon>Chromadorea</taxon>
        <taxon>Rhabditida</taxon>
        <taxon>Rhabditina</taxon>
        <taxon>Rhabditomorpha</taxon>
        <taxon>Rhabditoidea</taxon>
        <taxon>Rhabditidae</taxon>
        <taxon>Mesorhabditinae</taxon>
        <taxon>Mesorhabditis</taxon>
    </lineage>
</organism>
<dbReference type="EMBL" id="CATQJA010002662">
    <property type="protein sequence ID" value="CAJ0580642.1"/>
    <property type="molecule type" value="Genomic_DNA"/>
</dbReference>
<proteinExistence type="predicted"/>
<dbReference type="InterPro" id="IPR002018">
    <property type="entry name" value="CarbesteraseB"/>
</dbReference>
<feature type="region of interest" description="Disordered" evidence="1">
    <location>
        <begin position="192"/>
        <end position="222"/>
    </location>
</feature>
<dbReference type="SUPFAM" id="SSF53474">
    <property type="entry name" value="alpha/beta-Hydrolases"/>
    <property type="match status" value="1"/>
</dbReference>
<evidence type="ECO:0000313" key="3">
    <source>
        <dbReference type="EMBL" id="CAJ0580642.1"/>
    </source>
</evidence>
<evidence type="ECO:0000259" key="2">
    <source>
        <dbReference type="Pfam" id="PF00135"/>
    </source>
</evidence>
<dbReference type="PANTHER" id="PTHR11559">
    <property type="entry name" value="CARBOXYLESTERASE"/>
    <property type="match status" value="1"/>
</dbReference>
<feature type="non-terminal residue" evidence="3">
    <location>
        <position position="1"/>
    </location>
</feature>
<sequence>MYRSVCVQPGNDGTPGNTIGDEDCLYLNVFCQNAQNYTTLSAVIVFIDGNPQLSAGGLGQQEEKGIVSNLVQKGVIVVTIQYRLGPLGFYAAPSDLQITSNVGMLDQVKGLQWVNRNIASFGGDPQRVSLAGQAGGACAVAAHTYSPASQGLFQQAILQSGSLDSCYSADRNYNGVDPTAIAANNQLQYDQGLSYTPLNGNGPPAATTQQPMNQQQQNQNQAPITNPSELLANQLCNISPEQWRSGQLNGLKECLQNYTVDAFTKTDGIHTATWMIVRDNLFLNGSLGDLAARRPPIPLIIGTVQDEDADYAFKLVNAAAKNNGTEADAFNNWFVDFAKKNRLNGTAMENAKNIIATNYNVTLPRDPTQTTTPAMIYGPPQGSGNNQQNMNYPANTATSQPLMDDNGKINASAMFHTLAVVTNVSSDAGTVSQVVTEVDSWVQNGNRYVHVYRFEHRSKLGSTAATQMLKGYEPIQKGQDKLFLFMKEDVWTKQKPTTDDRAMADTMGQRWTDFAKQGSVDGWNTVQPFQPVQGQQQTPYCSLTNQPQMQTGYGNQARQVFNDQVYPLAQNRQYDASSNSLGNQINRQLQGNQPLQPQVHVWYWEITVSVPLGLC</sequence>
<feature type="compositionally biased region" description="Low complexity" evidence="1">
    <location>
        <begin position="203"/>
        <end position="222"/>
    </location>
</feature>
<dbReference type="InterPro" id="IPR019819">
    <property type="entry name" value="Carboxylesterase_B_CS"/>
</dbReference>
<feature type="domain" description="Carboxylesterase type B" evidence="2">
    <location>
        <begin position="2"/>
        <end position="172"/>
    </location>
</feature>
<gene>
    <name evidence="3" type="ORF">MSPICULIGERA_LOCUS18834</name>
</gene>
<comment type="caution">
    <text evidence="3">The sequence shown here is derived from an EMBL/GenBank/DDBJ whole genome shotgun (WGS) entry which is preliminary data.</text>
</comment>
<accession>A0AA36D3X4</accession>
<keyword evidence="4" id="KW-1185">Reference proteome</keyword>
<dbReference type="InterPro" id="IPR029058">
    <property type="entry name" value="AB_hydrolase_fold"/>
</dbReference>
<dbReference type="Proteomes" id="UP001177023">
    <property type="component" value="Unassembled WGS sequence"/>
</dbReference>
<dbReference type="PROSITE" id="PS00941">
    <property type="entry name" value="CARBOXYLESTERASE_B_2"/>
    <property type="match status" value="1"/>
</dbReference>
<evidence type="ECO:0000256" key="1">
    <source>
        <dbReference type="SAM" id="MobiDB-lite"/>
    </source>
</evidence>
<dbReference type="AlphaFoldDB" id="A0AA36D3X4"/>